<evidence type="ECO:0000256" key="4">
    <source>
        <dbReference type="ARBA" id="ARBA00023136"/>
    </source>
</evidence>
<dbReference type="EMBL" id="FMAR01000008">
    <property type="protein sequence ID" value="SCC43666.1"/>
    <property type="molecule type" value="Genomic_DNA"/>
</dbReference>
<dbReference type="GO" id="GO:0009279">
    <property type="term" value="C:cell outer membrane"/>
    <property type="evidence" value="ECO:0007669"/>
    <property type="project" value="UniProtKB-SubCell"/>
</dbReference>
<dbReference type="InterPro" id="IPR033985">
    <property type="entry name" value="SusD-like_N"/>
</dbReference>
<evidence type="ECO:0000256" key="3">
    <source>
        <dbReference type="ARBA" id="ARBA00022729"/>
    </source>
</evidence>
<dbReference type="InterPro" id="IPR011990">
    <property type="entry name" value="TPR-like_helical_dom_sf"/>
</dbReference>
<dbReference type="CDD" id="cd08977">
    <property type="entry name" value="SusD"/>
    <property type="match status" value="1"/>
</dbReference>
<keyword evidence="4" id="KW-0472">Membrane</keyword>
<protein>
    <submittedName>
        <fullName evidence="8">Starch-binding associating with outer membrane</fullName>
    </submittedName>
</protein>
<evidence type="ECO:0000256" key="1">
    <source>
        <dbReference type="ARBA" id="ARBA00004442"/>
    </source>
</evidence>
<dbReference type="PROSITE" id="PS51257">
    <property type="entry name" value="PROKAR_LIPOPROTEIN"/>
    <property type="match status" value="1"/>
</dbReference>
<evidence type="ECO:0000256" key="2">
    <source>
        <dbReference type="ARBA" id="ARBA00006275"/>
    </source>
</evidence>
<gene>
    <name evidence="8" type="ORF">GA0116948_108160</name>
</gene>
<evidence type="ECO:0000259" key="7">
    <source>
        <dbReference type="Pfam" id="PF14322"/>
    </source>
</evidence>
<dbReference type="RefSeq" id="WP_089712817.1">
    <property type="nucleotide sequence ID" value="NZ_FMAR01000008.1"/>
</dbReference>
<dbReference type="AlphaFoldDB" id="A0A1C4EJ59"/>
<dbReference type="SUPFAM" id="SSF48452">
    <property type="entry name" value="TPR-like"/>
    <property type="match status" value="1"/>
</dbReference>
<proteinExistence type="inferred from homology"/>
<dbReference type="InterPro" id="IPR012944">
    <property type="entry name" value="SusD_RagB_dom"/>
</dbReference>
<evidence type="ECO:0000313" key="9">
    <source>
        <dbReference type="Proteomes" id="UP000242818"/>
    </source>
</evidence>
<comment type="subcellular location">
    <subcellularLocation>
        <location evidence="1">Cell outer membrane</location>
    </subcellularLocation>
</comment>
<dbReference type="Pfam" id="PF07980">
    <property type="entry name" value="SusD_RagB"/>
    <property type="match status" value="1"/>
</dbReference>
<feature type="domain" description="SusD-like N-terminal" evidence="7">
    <location>
        <begin position="80"/>
        <end position="216"/>
    </location>
</feature>
<accession>A0A1C4EJ59</accession>
<dbReference type="Pfam" id="PF14322">
    <property type="entry name" value="SusD-like_3"/>
    <property type="match status" value="1"/>
</dbReference>
<evidence type="ECO:0000256" key="5">
    <source>
        <dbReference type="ARBA" id="ARBA00023237"/>
    </source>
</evidence>
<feature type="domain" description="RagB/SusD" evidence="6">
    <location>
        <begin position="262"/>
        <end position="542"/>
    </location>
</feature>
<reference evidence="8 9" key="1">
    <citation type="submission" date="2016-08" db="EMBL/GenBank/DDBJ databases">
        <authorList>
            <person name="Seilhamer J.J."/>
        </authorList>
    </citation>
    <scope>NUCLEOTIDE SEQUENCE [LARGE SCALE GENOMIC DNA]</scope>
    <source>
        <strain evidence="8 9">A37T2</strain>
    </source>
</reference>
<dbReference type="STRING" id="1335309.GA0116948_108160"/>
<organism evidence="8 9">
    <name type="scientific">Chitinophaga costaii</name>
    <dbReference type="NCBI Taxonomy" id="1335309"/>
    <lineage>
        <taxon>Bacteria</taxon>
        <taxon>Pseudomonadati</taxon>
        <taxon>Bacteroidota</taxon>
        <taxon>Chitinophagia</taxon>
        <taxon>Chitinophagales</taxon>
        <taxon>Chitinophagaceae</taxon>
        <taxon>Chitinophaga</taxon>
    </lineage>
</organism>
<keyword evidence="3" id="KW-0732">Signal</keyword>
<keyword evidence="9" id="KW-1185">Reference proteome</keyword>
<name>A0A1C4EJ59_9BACT</name>
<evidence type="ECO:0000259" key="6">
    <source>
        <dbReference type="Pfam" id="PF07980"/>
    </source>
</evidence>
<keyword evidence="5" id="KW-0998">Cell outer membrane</keyword>
<evidence type="ECO:0000313" key="8">
    <source>
        <dbReference type="EMBL" id="SCC43666.1"/>
    </source>
</evidence>
<sequence length="542" mass="60617">MKKIIYLIGIILLSVSCNKLDLTPTDRLSDAATWTDPSLIRLYVNATYAAVMMHGFQQDLLAAAGDEGFNIHDYGSLQLVQKGNLTADNVSSMSTKINYFNFAYSSLRDINIFFSKIDKAPVDSSFKIGTKGEMKFLRAYLYANLIWRYGSVPLITGVFELHDDFSVSMASYEDCLQFIVQELDDAAQLLPADQPDAQQGEASGNACKALKSRVLLYAASELNNPSHDQTKWQAAADAAAALLSAGYELNSDYQRTFLSDNKEIIFARYFTQANNTNFNLLQGRNGSGGYGAENPSQNLVNAYEMAATGQLPYTEQPDGTLTVNAASGYDPNNPYAGRDPRLDASILHDGSIWAGRVTETFHGGEDSPETSNGFNASLTSYYYKKFLVESIPPSGSNVLPTNPWIFFRYAEILLNYAEAEFELGHEDVARQYINMVRARPSVNMPPVTDAGEALRKRIQNERRVELAFEEHRFFDVRRWKIAEETENKPLLGMNIQQAQDGTKTYAITKVIDRKFYDWQYLMPFPHAEIDKSQGSLTQVTGY</sequence>
<comment type="similarity">
    <text evidence="2">Belongs to the SusD family.</text>
</comment>
<dbReference type="Gene3D" id="1.25.40.390">
    <property type="match status" value="1"/>
</dbReference>
<dbReference type="Proteomes" id="UP000242818">
    <property type="component" value="Unassembled WGS sequence"/>
</dbReference>
<dbReference type="OrthoDB" id="5694214at2"/>